<evidence type="ECO:0000313" key="1">
    <source>
        <dbReference type="EMBL" id="GBP26421.1"/>
    </source>
</evidence>
<dbReference type="Proteomes" id="UP000299102">
    <property type="component" value="Unassembled WGS sequence"/>
</dbReference>
<proteinExistence type="predicted"/>
<dbReference type="AlphaFoldDB" id="A0A4C1UIW8"/>
<dbReference type="EMBL" id="BGZK01000180">
    <property type="protein sequence ID" value="GBP26421.1"/>
    <property type="molecule type" value="Genomic_DNA"/>
</dbReference>
<organism evidence="1 2">
    <name type="scientific">Eumeta variegata</name>
    <name type="common">Bagworm moth</name>
    <name type="synonym">Eumeta japonica</name>
    <dbReference type="NCBI Taxonomy" id="151549"/>
    <lineage>
        <taxon>Eukaryota</taxon>
        <taxon>Metazoa</taxon>
        <taxon>Ecdysozoa</taxon>
        <taxon>Arthropoda</taxon>
        <taxon>Hexapoda</taxon>
        <taxon>Insecta</taxon>
        <taxon>Pterygota</taxon>
        <taxon>Neoptera</taxon>
        <taxon>Endopterygota</taxon>
        <taxon>Lepidoptera</taxon>
        <taxon>Glossata</taxon>
        <taxon>Ditrysia</taxon>
        <taxon>Tineoidea</taxon>
        <taxon>Psychidae</taxon>
        <taxon>Oiketicinae</taxon>
        <taxon>Eumeta</taxon>
    </lineage>
</organism>
<sequence length="91" mass="10393">MCHAANTFGESPDELHIKYVSRKDRSVHSWCCSGPGTVPDVRPGTLLILIPDHVRFRPRFKRSVSPDNSEHRLDVRNTQTMLVSPIADRRK</sequence>
<gene>
    <name evidence="1" type="ORF">EVAR_75553_1</name>
</gene>
<comment type="caution">
    <text evidence="1">The sequence shown here is derived from an EMBL/GenBank/DDBJ whole genome shotgun (WGS) entry which is preliminary data.</text>
</comment>
<reference evidence="1 2" key="1">
    <citation type="journal article" date="2019" name="Commun. Biol.">
        <title>The bagworm genome reveals a unique fibroin gene that provides high tensile strength.</title>
        <authorList>
            <person name="Kono N."/>
            <person name="Nakamura H."/>
            <person name="Ohtoshi R."/>
            <person name="Tomita M."/>
            <person name="Numata K."/>
            <person name="Arakawa K."/>
        </authorList>
    </citation>
    <scope>NUCLEOTIDE SEQUENCE [LARGE SCALE GENOMIC DNA]</scope>
</reference>
<keyword evidence="2" id="KW-1185">Reference proteome</keyword>
<accession>A0A4C1UIW8</accession>
<protein>
    <submittedName>
        <fullName evidence="1">Uncharacterized protein</fullName>
    </submittedName>
</protein>
<name>A0A4C1UIW8_EUMVA</name>
<evidence type="ECO:0000313" key="2">
    <source>
        <dbReference type="Proteomes" id="UP000299102"/>
    </source>
</evidence>